<feature type="domain" description="Capsule synthesis protein CapA" evidence="2">
    <location>
        <begin position="4"/>
        <end position="262"/>
    </location>
</feature>
<evidence type="ECO:0000256" key="1">
    <source>
        <dbReference type="ARBA" id="ARBA00005662"/>
    </source>
</evidence>
<comment type="caution">
    <text evidence="3">The sequence shown here is derived from an EMBL/GenBank/DDBJ whole genome shotgun (WGS) entry which is preliminary data.</text>
</comment>
<reference evidence="4" key="1">
    <citation type="journal article" date="2019" name="Int. J. Syst. Evol. Microbiol.">
        <title>The Global Catalogue of Microorganisms (GCM) 10K type strain sequencing project: providing services to taxonomists for standard genome sequencing and annotation.</title>
        <authorList>
            <consortium name="The Broad Institute Genomics Platform"/>
            <consortium name="The Broad Institute Genome Sequencing Center for Infectious Disease"/>
            <person name="Wu L."/>
            <person name="Ma J."/>
        </authorList>
    </citation>
    <scope>NUCLEOTIDE SEQUENCE [LARGE SCALE GENOMIC DNA]</scope>
    <source>
        <strain evidence="4">ZS-22-S1</strain>
    </source>
</reference>
<gene>
    <name evidence="3" type="ORF">ACFPCV_20565</name>
</gene>
<dbReference type="InterPro" id="IPR052169">
    <property type="entry name" value="CW_Biosynth-Accessory"/>
</dbReference>
<proteinExistence type="inferred from homology"/>
<name>A0ABV9S3H4_9PSEU</name>
<sequence>MTTTLYAVGDLGPERDDPASLFTRVREELRGGDIVFGQLEMNLTRRGTRMPQARHTARCDPRAAADLRDAGFTVLSWAGNHCMDWGPEGFHDTIDALTDAGITVAGVGADLTAARAPRLVEHDGTTVAFLAYCSILPAGYWATGNRPGCAPLRAHTHYEQIEPDQPGTPARVHTYAHREDLAALLDDVRRARELADVVVLSMHWGVHFVPAVLADYQREVAHAAVDAGADLVLGHHAHILKGVEVYRGKAIFYSLGNFAMDLPMTAEHAARPSFRELLRLHPGWEPDLDSTYNFPPDSRKTVLVRCAIERGEITSVGFSPADISRRSVPELLSPADPRFTDVVDYLAAAGADQGLDTVFTVEGDHVLVHAAT</sequence>
<evidence type="ECO:0000313" key="4">
    <source>
        <dbReference type="Proteomes" id="UP001595859"/>
    </source>
</evidence>
<dbReference type="SUPFAM" id="SSF56300">
    <property type="entry name" value="Metallo-dependent phosphatases"/>
    <property type="match status" value="1"/>
</dbReference>
<dbReference type="InterPro" id="IPR029052">
    <property type="entry name" value="Metallo-depent_PP-like"/>
</dbReference>
<dbReference type="RefSeq" id="WP_378057880.1">
    <property type="nucleotide sequence ID" value="NZ_JBHSIS010000009.1"/>
</dbReference>
<comment type="similarity">
    <text evidence="1">Belongs to the CapA family.</text>
</comment>
<keyword evidence="4" id="KW-1185">Reference proteome</keyword>
<evidence type="ECO:0000313" key="3">
    <source>
        <dbReference type="EMBL" id="MFC4855912.1"/>
    </source>
</evidence>
<dbReference type="CDD" id="cd07381">
    <property type="entry name" value="MPP_CapA"/>
    <property type="match status" value="1"/>
</dbReference>
<organism evidence="3 4">
    <name type="scientific">Actinophytocola glycyrrhizae</name>
    <dbReference type="NCBI Taxonomy" id="2044873"/>
    <lineage>
        <taxon>Bacteria</taxon>
        <taxon>Bacillati</taxon>
        <taxon>Actinomycetota</taxon>
        <taxon>Actinomycetes</taxon>
        <taxon>Pseudonocardiales</taxon>
        <taxon>Pseudonocardiaceae</taxon>
    </lineage>
</organism>
<accession>A0ABV9S3H4</accession>
<dbReference type="Gene3D" id="3.60.21.10">
    <property type="match status" value="1"/>
</dbReference>
<dbReference type="PANTHER" id="PTHR33393">
    <property type="entry name" value="POLYGLUTAMINE SYNTHESIS ACCESSORY PROTEIN RV0574C-RELATED"/>
    <property type="match status" value="1"/>
</dbReference>
<protein>
    <submittedName>
        <fullName evidence="3">CapA family protein</fullName>
    </submittedName>
</protein>
<dbReference type="Proteomes" id="UP001595859">
    <property type="component" value="Unassembled WGS sequence"/>
</dbReference>
<dbReference type="PANTHER" id="PTHR33393:SF13">
    <property type="entry name" value="PGA BIOSYNTHESIS PROTEIN CAPA"/>
    <property type="match status" value="1"/>
</dbReference>
<dbReference type="Pfam" id="PF09587">
    <property type="entry name" value="PGA_cap"/>
    <property type="match status" value="1"/>
</dbReference>
<dbReference type="InterPro" id="IPR019079">
    <property type="entry name" value="Capsule_synth_CapA"/>
</dbReference>
<dbReference type="SMART" id="SM00854">
    <property type="entry name" value="PGA_cap"/>
    <property type="match status" value="1"/>
</dbReference>
<dbReference type="EMBL" id="JBHSIS010000009">
    <property type="protein sequence ID" value="MFC4855912.1"/>
    <property type="molecule type" value="Genomic_DNA"/>
</dbReference>
<evidence type="ECO:0000259" key="2">
    <source>
        <dbReference type="SMART" id="SM00854"/>
    </source>
</evidence>